<sequence>MKTFKIIALIALLGILFESIGGFIDGWNEPDQLAPIRIERTHPAFDKVTAVTFDVLPQSAQQVTNLQTDTRVPAGFIQCHAYITPSGLTTFAYVLLAITGLFTLYGFYSLIRLFISVIRKEIFTPTNIRRIRWGVYPPTAYTLAKYFLSWCESHDAMTQLTVPGYVIQPASPFEFSWMSLILLILLTEVFVVAVRLKQENDLTI</sequence>
<keyword evidence="3" id="KW-1185">Reference proteome</keyword>
<dbReference type="Pfam" id="PF11188">
    <property type="entry name" value="DUF2975"/>
    <property type="match status" value="1"/>
</dbReference>
<gene>
    <name evidence="2" type="ORF">H6A31_10650</name>
</gene>
<protein>
    <submittedName>
        <fullName evidence="2">DUF2975 domain-containing protein</fullName>
    </submittedName>
</protein>
<comment type="caution">
    <text evidence="2">The sequence shown here is derived from an EMBL/GenBank/DDBJ whole genome shotgun (WGS) entry which is preliminary data.</text>
</comment>
<feature type="transmembrane region" description="Helical" evidence="1">
    <location>
        <begin position="175"/>
        <end position="196"/>
    </location>
</feature>
<keyword evidence="1" id="KW-1133">Transmembrane helix</keyword>
<organism evidence="2 3">
    <name type="scientific">Bacteroides mediterraneensis</name>
    <dbReference type="NCBI Taxonomy" id="1841856"/>
    <lineage>
        <taxon>Bacteria</taxon>
        <taxon>Pseudomonadati</taxon>
        <taxon>Bacteroidota</taxon>
        <taxon>Bacteroidia</taxon>
        <taxon>Bacteroidales</taxon>
        <taxon>Bacteroidaceae</taxon>
        <taxon>Bacteroides</taxon>
    </lineage>
</organism>
<dbReference type="RefSeq" id="WP_204476301.1">
    <property type="nucleotide sequence ID" value="NZ_JACJJW010000029.1"/>
</dbReference>
<name>A0ABS2EWR1_9BACE</name>
<reference evidence="2 3" key="1">
    <citation type="journal article" date="2021" name="Sci. Rep.">
        <title>The distribution of antibiotic resistance genes in chicken gut microbiota commensals.</title>
        <authorList>
            <person name="Juricova H."/>
            <person name="Matiasovicova J."/>
            <person name="Kubasova T."/>
            <person name="Cejkova D."/>
            <person name="Rychlik I."/>
        </authorList>
    </citation>
    <scope>NUCLEOTIDE SEQUENCE [LARGE SCALE GENOMIC DNA]</scope>
    <source>
        <strain evidence="2 3">An801</strain>
    </source>
</reference>
<accession>A0ABS2EWR1</accession>
<evidence type="ECO:0000313" key="3">
    <source>
        <dbReference type="Proteomes" id="UP000703295"/>
    </source>
</evidence>
<dbReference type="InterPro" id="IPR021354">
    <property type="entry name" value="DUF2975"/>
</dbReference>
<feature type="transmembrane region" description="Helical" evidence="1">
    <location>
        <begin position="131"/>
        <end position="148"/>
    </location>
</feature>
<keyword evidence="1" id="KW-0472">Membrane</keyword>
<feature type="transmembrane region" description="Helical" evidence="1">
    <location>
        <begin position="91"/>
        <end position="111"/>
    </location>
</feature>
<dbReference type="Proteomes" id="UP000703295">
    <property type="component" value="Unassembled WGS sequence"/>
</dbReference>
<evidence type="ECO:0000313" key="2">
    <source>
        <dbReference type="EMBL" id="MBM6759132.1"/>
    </source>
</evidence>
<keyword evidence="1" id="KW-0812">Transmembrane</keyword>
<evidence type="ECO:0000256" key="1">
    <source>
        <dbReference type="SAM" id="Phobius"/>
    </source>
</evidence>
<proteinExistence type="predicted"/>
<dbReference type="EMBL" id="JACJJW010000029">
    <property type="protein sequence ID" value="MBM6759132.1"/>
    <property type="molecule type" value="Genomic_DNA"/>
</dbReference>